<dbReference type="PANTHER" id="PTHR42973:SF39">
    <property type="entry name" value="FAD-BINDING PCMH-TYPE DOMAIN-CONTAINING PROTEIN"/>
    <property type="match status" value="1"/>
</dbReference>
<gene>
    <name evidence="8" type="ORF">H4W80_001137</name>
</gene>
<evidence type="ECO:0000259" key="7">
    <source>
        <dbReference type="PROSITE" id="PS51387"/>
    </source>
</evidence>
<keyword evidence="3" id="KW-0285">Flavoprotein</keyword>
<dbReference type="InterPro" id="IPR036318">
    <property type="entry name" value="FAD-bd_PCMH-like_sf"/>
</dbReference>
<dbReference type="Pfam" id="PF01565">
    <property type="entry name" value="FAD_binding_4"/>
    <property type="match status" value="1"/>
</dbReference>
<feature type="region of interest" description="Disordered" evidence="6">
    <location>
        <begin position="1"/>
        <end position="21"/>
    </location>
</feature>
<reference evidence="8 9" key="1">
    <citation type="submission" date="2020-10" db="EMBL/GenBank/DDBJ databases">
        <title>Sequencing the genomes of 1000 actinobacteria strains.</title>
        <authorList>
            <person name="Klenk H.-P."/>
        </authorList>
    </citation>
    <scope>NUCLEOTIDE SEQUENCE [LARGE SCALE GENOMIC DNA]</scope>
    <source>
        <strain evidence="8 9">DSM 43173</strain>
    </source>
</reference>
<dbReference type="Proteomes" id="UP000633509">
    <property type="component" value="Unassembled WGS sequence"/>
</dbReference>
<evidence type="ECO:0000256" key="1">
    <source>
        <dbReference type="ARBA" id="ARBA00001974"/>
    </source>
</evidence>
<comment type="similarity">
    <text evidence="2">Belongs to the oxygen-dependent FAD-linked oxidoreductase family.</text>
</comment>
<evidence type="ECO:0000256" key="6">
    <source>
        <dbReference type="SAM" id="MobiDB-lite"/>
    </source>
</evidence>
<dbReference type="InterPro" id="IPR006094">
    <property type="entry name" value="Oxid_FAD_bind_N"/>
</dbReference>
<evidence type="ECO:0000256" key="3">
    <source>
        <dbReference type="ARBA" id="ARBA00022630"/>
    </source>
</evidence>
<comment type="cofactor">
    <cofactor evidence="1">
        <name>FAD</name>
        <dbReference type="ChEBI" id="CHEBI:57692"/>
    </cofactor>
</comment>
<dbReference type="InterPro" id="IPR050416">
    <property type="entry name" value="FAD-linked_Oxidoreductase"/>
</dbReference>
<dbReference type="SUPFAM" id="SSF56176">
    <property type="entry name" value="FAD-binding/transporter-associated domain-like"/>
    <property type="match status" value="1"/>
</dbReference>
<dbReference type="InterPro" id="IPR016169">
    <property type="entry name" value="FAD-bd_PCMH_sub2"/>
</dbReference>
<keyword evidence="4" id="KW-0274">FAD</keyword>
<dbReference type="Gene3D" id="3.30.465.10">
    <property type="match status" value="1"/>
</dbReference>
<keyword evidence="9" id="KW-1185">Reference proteome</keyword>
<accession>A0ABR9LQE9</accession>
<organism evidence="8 9">
    <name type="scientific">Nonomuraea angiospora</name>
    <dbReference type="NCBI Taxonomy" id="46172"/>
    <lineage>
        <taxon>Bacteria</taxon>
        <taxon>Bacillati</taxon>
        <taxon>Actinomycetota</taxon>
        <taxon>Actinomycetes</taxon>
        <taxon>Streptosporangiales</taxon>
        <taxon>Streptosporangiaceae</taxon>
        <taxon>Nonomuraea</taxon>
    </lineage>
</organism>
<evidence type="ECO:0000256" key="2">
    <source>
        <dbReference type="ARBA" id="ARBA00005466"/>
    </source>
</evidence>
<evidence type="ECO:0000256" key="5">
    <source>
        <dbReference type="ARBA" id="ARBA00023002"/>
    </source>
</evidence>
<dbReference type="PROSITE" id="PS51387">
    <property type="entry name" value="FAD_PCMH"/>
    <property type="match status" value="1"/>
</dbReference>
<evidence type="ECO:0000256" key="4">
    <source>
        <dbReference type="ARBA" id="ARBA00022827"/>
    </source>
</evidence>
<name>A0ABR9LQE9_9ACTN</name>
<dbReference type="EMBL" id="JADBEK010000001">
    <property type="protein sequence ID" value="MBE1582879.1"/>
    <property type="molecule type" value="Genomic_DNA"/>
</dbReference>
<proteinExistence type="inferred from homology"/>
<dbReference type="InterPro" id="IPR016166">
    <property type="entry name" value="FAD-bd_PCMH"/>
</dbReference>
<protein>
    <recommendedName>
        <fullName evidence="7">FAD-binding PCMH-type domain-containing protein</fullName>
    </recommendedName>
</protein>
<evidence type="ECO:0000313" key="8">
    <source>
        <dbReference type="EMBL" id="MBE1582879.1"/>
    </source>
</evidence>
<comment type="caution">
    <text evidence="8">The sequence shown here is derived from an EMBL/GenBank/DDBJ whole genome shotgun (WGS) entry which is preliminary data.</text>
</comment>
<dbReference type="Gene3D" id="3.40.462.20">
    <property type="match status" value="1"/>
</dbReference>
<sequence length="373" mass="37852">MLVDVDSDGYAAATRPHNSSIKQRPARVAVVSRPEDIAPTLDEVAALAQSSGTPLEIVPQATGHGAGAPVGKGSVLLDTSRLTDVSIDPESRVAVVGAGATWSAVNAAAERHGLLGLAGSAPSVSVSGYTFGGGIGLEFDLVPAADLHAGALLWHADALPKLIAAWSSTIGTVGSGVSSSIAVLHVPPLPPFPEELHGRVAVHLAIADPDGPVAATPLLDAMRAAAEPVSDSWGPTDAAGLARIHLDPPTATPAIGDARWLDASTPDIAEALLSTAAAADAPIVMMEIRHVAGAPVRRTGAVVAPPGDFIYHAVAPLSLFPRERIEAGFARARSVWSIADAGSTPGSWVEGAAGVPDALPADVRKRSRRSPTP</sequence>
<dbReference type="PANTHER" id="PTHR42973">
    <property type="entry name" value="BINDING OXIDOREDUCTASE, PUTATIVE (AFU_ORTHOLOGUE AFUA_1G17690)-RELATED"/>
    <property type="match status" value="1"/>
</dbReference>
<feature type="domain" description="FAD-binding PCMH-type" evidence="7">
    <location>
        <begin position="23"/>
        <end position="249"/>
    </location>
</feature>
<evidence type="ECO:0000313" key="9">
    <source>
        <dbReference type="Proteomes" id="UP000633509"/>
    </source>
</evidence>
<keyword evidence="5" id="KW-0560">Oxidoreductase</keyword>
<dbReference type="RefSeq" id="WP_225963256.1">
    <property type="nucleotide sequence ID" value="NZ_JADBEK010000001.1"/>
</dbReference>